<evidence type="ECO:0000256" key="1">
    <source>
        <dbReference type="SAM" id="MobiDB-lite"/>
    </source>
</evidence>
<evidence type="ECO:0000313" key="3">
    <source>
        <dbReference type="Proteomes" id="UP000292702"/>
    </source>
</evidence>
<comment type="caution">
    <text evidence="2">The sequence shown here is derived from an EMBL/GenBank/DDBJ whole genome shotgun (WGS) entry which is preliminary data.</text>
</comment>
<feature type="region of interest" description="Disordered" evidence="1">
    <location>
        <begin position="92"/>
        <end position="112"/>
    </location>
</feature>
<gene>
    <name evidence="2" type="ORF">EIP91_007124</name>
</gene>
<dbReference type="Proteomes" id="UP000292702">
    <property type="component" value="Unassembled WGS sequence"/>
</dbReference>
<dbReference type="EMBL" id="RWJN01000387">
    <property type="protein sequence ID" value="TCD62266.1"/>
    <property type="molecule type" value="Genomic_DNA"/>
</dbReference>
<evidence type="ECO:0000313" key="2">
    <source>
        <dbReference type="EMBL" id="TCD62266.1"/>
    </source>
</evidence>
<organism evidence="2 3">
    <name type="scientific">Steccherinum ochraceum</name>
    <dbReference type="NCBI Taxonomy" id="92696"/>
    <lineage>
        <taxon>Eukaryota</taxon>
        <taxon>Fungi</taxon>
        <taxon>Dikarya</taxon>
        <taxon>Basidiomycota</taxon>
        <taxon>Agaricomycotina</taxon>
        <taxon>Agaricomycetes</taxon>
        <taxon>Polyporales</taxon>
        <taxon>Steccherinaceae</taxon>
        <taxon>Steccherinum</taxon>
    </lineage>
</organism>
<accession>A0A4R0R745</accession>
<keyword evidence="3" id="KW-1185">Reference proteome</keyword>
<protein>
    <submittedName>
        <fullName evidence="2">Uncharacterized protein</fullName>
    </submittedName>
</protein>
<name>A0A4R0R745_9APHY</name>
<reference evidence="2 3" key="1">
    <citation type="submission" date="2018-11" db="EMBL/GenBank/DDBJ databases">
        <title>Genome assembly of Steccherinum ochraceum LE-BIN_3174, the white-rot fungus of the Steccherinaceae family (The Residual Polyporoid clade, Polyporales, Basidiomycota).</title>
        <authorList>
            <person name="Fedorova T.V."/>
            <person name="Glazunova O.A."/>
            <person name="Landesman E.O."/>
            <person name="Moiseenko K.V."/>
            <person name="Psurtseva N.V."/>
            <person name="Savinova O.S."/>
            <person name="Shakhova N.V."/>
            <person name="Tyazhelova T.V."/>
            <person name="Vasina D.V."/>
        </authorList>
    </citation>
    <scope>NUCLEOTIDE SEQUENCE [LARGE SCALE GENOMIC DNA]</scope>
    <source>
        <strain evidence="2 3">LE-BIN_3174</strain>
    </source>
</reference>
<dbReference type="AlphaFoldDB" id="A0A4R0R745"/>
<proteinExistence type="predicted"/>
<sequence length="505" mass="55981">MLNFEDLLCSVVRHWSNTLRESDSVPVLSAISFSLHDFTGHQEFFSTNVSLGLSGYDRCRGAPTPTKSSQREQVIIRPLPLSPSMFDSLRPSLAWDRPQQPPPTSCGPQHFNSHKQSHFTDFAPFPVFPAVLHCFSSRASDSAAQALITRPKQMSKMSKRLGDPESFLPQTIFRRASEVLVFVLSSSGQHSGDPGLSVAILELIAPFRGDSAQNIRFRVHCRKSAQRSDERSASTELPDLEVALGSQVTERLAPKSPRKPSGGHLAVHTSVLVAEDTAWTYTRPFSKWRHEQIRRWAGNAKSPIRLPGGEGDARERRAVLAGGCIGVYFTRFQIAGATVAAFQNSRQGGSSLFAVILHCNLFAHPYAPRVSRLSTTALTVRPLPALDSQESNVPAPKADFTPAALTLPAQRHPPARSFGARPTCSKRRVHSFRRRPATTIFSRSSNSATGQMRNFKVRFSAPTCVPSDVEEIPRPWFVSHRAARVGRIEGARGREEWQRCRERSF</sequence>